<keyword evidence="4" id="KW-0378">Hydrolase</keyword>
<dbReference type="Proteomes" id="UP001500236">
    <property type="component" value="Unassembled WGS sequence"/>
</dbReference>
<evidence type="ECO:0000259" key="2">
    <source>
        <dbReference type="Pfam" id="PF07944"/>
    </source>
</evidence>
<name>A0ABP6LW84_9MICC</name>
<evidence type="ECO:0000313" key="5">
    <source>
        <dbReference type="Proteomes" id="UP001500236"/>
    </source>
</evidence>
<keyword evidence="5" id="KW-1185">Reference proteome</keyword>
<dbReference type="Pfam" id="PF20737">
    <property type="entry name" value="Glyco_hydro127C"/>
    <property type="match status" value="1"/>
</dbReference>
<dbReference type="InterPro" id="IPR008928">
    <property type="entry name" value="6-hairpin_glycosidase_sf"/>
</dbReference>
<feature type="compositionally biased region" description="Acidic residues" evidence="1">
    <location>
        <begin position="637"/>
        <end position="647"/>
    </location>
</feature>
<feature type="domain" description="Non-reducing end beta-L-arabinofuranosidase-like GH127 C-terminal" evidence="3">
    <location>
        <begin position="547"/>
        <end position="687"/>
    </location>
</feature>
<evidence type="ECO:0000259" key="3">
    <source>
        <dbReference type="Pfam" id="PF20737"/>
    </source>
</evidence>
<reference evidence="5" key="1">
    <citation type="journal article" date="2019" name="Int. J. Syst. Evol. Microbiol.">
        <title>The Global Catalogue of Microorganisms (GCM) 10K type strain sequencing project: providing services to taxonomists for standard genome sequencing and annotation.</title>
        <authorList>
            <consortium name="The Broad Institute Genomics Platform"/>
            <consortium name="The Broad Institute Genome Sequencing Center for Infectious Disease"/>
            <person name="Wu L."/>
            <person name="Ma J."/>
        </authorList>
    </citation>
    <scope>NUCLEOTIDE SEQUENCE [LARGE SCALE GENOMIC DNA]</scope>
    <source>
        <strain evidence="5">JCM 14309</strain>
    </source>
</reference>
<organism evidence="4 5">
    <name type="scientific">Nesterenkonia aethiopica</name>
    <dbReference type="NCBI Taxonomy" id="269144"/>
    <lineage>
        <taxon>Bacteria</taxon>
        <taxon>Bacillati</taxon>
        <taxon>Actinomycetota</taxon>
        <taxon>Actinomycetes</taxon>
        <taxon>Micrococcales</taxon>
        <taxon>Micrococcaceae</taxon>
        <taxon>Nesterenkonia</taxon>
    </lineage>
</organism>
<evidence type="ECO:0000256" key="1">
    <source>
        <dbReference type="SAM" id="MobiDB-lite"/>
    </source>
</evidence>
<dbReference type="EMBL" id="BAAAVT010000006">
    <property type="protein sequence ID" value="GAA3059302.1"/>
    <property type="molecule type" value="Genomic_DNA"/>
</dbReference>
<dbReference type="InterPro" id="IPR049049">
    <property type="entry name" value="Beta-AFase-like_GH127_C"/>
</dbReference>
<feature type="domain" description="Non-reducing end beta-L-arabinofuranosidase-like GH127 catalytic" evidence="2">
    <location>
        <begin position="15"/>
        <end position="417"/>
    </location>
</feature>
<gene>
    <name evidence="4" type="ORF">GCM10010529_11230</name>
</gene>
<feature type="region of interest" description="Disordered" evidence="1">
    <location>
        <begin position="635"/>
        <end position="660"/>
    </location>
</feature>
<evidence type="ECO:0000313" key="4">
    <source>
        <dbReference type="EMBL" id="GAA3059302.1"/>
    </source>
</evidence>
<dbReference type="SUPFAM" id="SSF48208">
    <property type="entry name" value="Six-hairpin glycosidases"/>
    <property type="match status" value="1"/>
</dbReference>
<dbReference type="PANTHER" id="PTHR43465:SF2">
    <property type="entry name" value="DUF1680 DOMAIN PROTEIN (AFU_ORTHOLOGUE AFUA_1G08910)"/>
    <property type="match status" value="1"/>
</dbReference>
<dbReference type="PANTHER" id="PTHR43465">
    <property type="entry name" value="DUF1680 DOMAIN PROTEIN (AFU_ORTHOLOGUE AFUA_1G08910)"/>
    <property type="match status" value="1"/>
</dbReference>
<comment type="caution">
    <text evidence="4">The sequence shown here is derived from an EMBL/GenBank/DDBJ whole genome shotgun (WGS) entry which is preliminary data.</text>
</comment>
<dbReference type="InterPro" id="IPR049174">
    <property type="entry name" value="Beta-AFase-like"/>
</dbReference>
<proteinExistence type="predicted"/>
<sequence length="692" mass="74534">MTDMTAAWGRSVHGVHLAPESWLGRWEHTNRTATLPHCIEQLEVHGALNNLRRVTGEHQGPRVGFLFSDSDVYKVLEAVGWETQRAAERGRPLDAELRTFTVEAVALLSRAQREDGYLNSFCQTDGRVPWENMRWHHELYCLGHLAQAAVAWAHVEPAAPEIAADAELLAARTELIALTERFVELVVRRWRAGEPIVCGHAEAESALVDLYRVLGAPEYLELAAAMVEARGHDTLGPDGFGAAYFQDHVPVRQAPEAAGHAVRQLYLLAGAADVAVETQDDQLLAAVVRLWESAHRTKAHVTGGMGSRHRDESFGDPYEVPPDRGYAETCAAIADWMLSWRLLLATGEARYGRAMDRALYNAIRAAVDEDGTRFFYSCPLQMRTHRTGVHEQAPSGRAAWYDCACCPPNLARLLASLRHAAAAHTDDGALALLMPVSGEIPVAADGSSGVLTVESGLPWTGTLRLRFTAETRAGSGADADSGAEGSAGAGCPVPVRVRIPDGAQLGDGAGPTGPAALPHGAAVRDGLLHLPVGLTALEVEFELLVVVRRAHHRADALRGQRVITRGPVVYALESVDLPERILALGAELEDVELEDVELEDVELEGVERDGASGPEVRGEVLGAPAVVVPLRVRRDAGDDDAGDDDAQDALYPPHGDAGPPGERFTAPLVPFGLWGNRGDGAMRVWIPASECR</sequence>
<dbReference type="InterPro" id="IPR012878">
    <property type="entry name" value="Beta-AFase-like_GH127_cat"/>
</dbReference>
<dbReference type="GO" id="GO:0016787">
    <property type="term" value="F:hydrolase activity"/>
    <property type="evidence" value="ECO:0007669"/>
    <property type="project" value="UniProtKB-KW"/>
</dbReference>
<accession>A0ABP6LW84</accession>
<protein>
    <submittedName>
        <fullName evidence="4">Glycoside hydrolase family 127 protein</fullName>
    </submittedName>
</protein>
<dbReference type="Pfam" id="PF07944">
    <property type="entry name" value="Beta-AFase-like_GH127_cat"/>
    <property type="match status" value="1"/>
</dbReference>